<reference evidence="2" key="1">
    <citation type="submission" date="2022-12" db="EMBL/GenBank/DDBJ databases">
        <authorList>
            <person name="Webb A."/>
        </authorList>
    </citation>
    <scope>NUCLEOTIDE SEQUENCE</scope>
    <source>
        <strain evidence="2">Hp1</strain>
    </source>
</reference>
<dbReference type="GO" id="GO:0032039">
    <property type="term" value="C:integrator complex"/>
    <property type="evidence" value="ECO:0007669"/>
    <property type="project" value="InterPro"/>
</dbReference>
<dbReference type="EMBL" id="CANTFL010000223">
    <property type="protein sequence ID" value="CAI5718798.1"/>
    <property type="molecule type" value="Genomic_DNA"/>
</dbReference>
<dbReference type="AlphaFoldDB" id="A0AAV0TFT4"/>
<sequence>MEIQLNAAPDEDSAAEDATDAPSSVPHTTVRMSSLLSEDTGTPRGTFDAAASAPSRGLSSLLHSPQAAAVAGFVLKRTPDRLEAEGPTMRDTVPVADAAKETQQLRLVMLQGTRPELQAVQTELVAALKKLWTETGPAPKRPKKSKQLRRGRAAVPESGDAAETEVRRVLDELLRTLDTPFLADTGVVGDVVTLCLTCYELVDAHNAVENLVVRRSDGREIAVDLDETVKKVLSDSLYGQLMTVLKRAVLCGGDETGERVVRRMLDWCVARPMPSSWTWMFVAVAETEAYSVHDCLFRETLARCQRQDEHNDQVQHLLPVLESLAEQHPAQMVDMLRDVLRECASSNDGPADTVMRLMRLASDSAVLVAVCDDSLQWVITEELVQTLCSKCWENSAKLHADGMEAELLHVVRTRSAELSNSGFQLLLLLQSLSTSDTPSPSKASVASFQRRLYELAGSEPSRAFIEGIYRFLPYICQKTLQLLRVMTQADEAPNVSETAGPDQAMSAKAARQHFKEWKQWMCLLAQSISRQEVTELLIQTDLMLAECNELPCSQVADGALCDLLTSLLPPGSPEYVAFVRNIVLECRSAAPRAQRRILDIVRMLLNVDNMEDAVVANRGLPLKLSAEHDASCVQQLIRANNWTENMTLFGLWNGIRGVEFWESFLDLTCSKDALVASRALVLVSQTPFLSLDDPAWQYRCVRKLTSVFFLMLRQYRSTLVMREKENLGEVRTPLDTTFQSRLQTLKMVVLRIVTLDGGVAHYPCSVYSMFASMWLDALLSTTSATSIPTHFPNTVNFVDLDANDELHEDQIIRSERTISSKCTNLQSSQVITKVAETKLVYRKTLDSSWECEMHAARICSMSATDLFAQLLGPSTIAASVRDDARAKDKSVSNLEEDELLERRLRTVVDMLLERVVPCCGIPSDDVYKDILPNRSSFDVDLRVEQWLNHFPAFLPLLRAVVSTSVVLNSSQLLRLVPVFKSTLIVLLGHWNSVKGDLSVENVDVPPYMRNKNQLAITCELLRLVRSTRWLPVPLGKTAELLPLTTPADIRSILFSCWFYLSDHPPKAGLRGPAPCAPSAPPSPLSSVSSPVGAAGAGGAIAGGAGGGLFSSSSCGPSSSSSSSNPPLEFYLIPVRRALHRNIGKIGAKYPLFAC</sequence>
<feature type="compositionally biased region" description="Acidic residues" evidence="1">
    <location>
        <begin position="9"/>
        <end position="19"/>
    </location>
</feature>
<dbReference type="GO" id="GO:0034472">
    <property type="term" value="P:snRNA 3'-end processing"/>
    <property type="evidence" value="ECO:0007669"/>
    <property type="project" value="TreeGrafter"/>
</dbReference>
<dbReference type="InterPro" id="IPR040316">
    <property type="entry name" value="INTS5"/>
</dbReference>
<dbReference type="Proteomes" id="UP001162031">
    <property type="component" value="Unassembled WGS sequence"/>
</dbReference>
<proteinExistence type="predicted"/>
<feature type="compositionally biased region" description="Basic residues" evidence="1">
    <location>
        <begin position="140"/>
        <end position="152"/>
    </location>
</feature>
<keyword evidence="3" id="KW-1185">Reference proteome</keyword>
<comment type="caution">
    <text evidence="2">The sequence shown here is derived from an EMBL/GenBank/DDBJ whole genome shotgun (WGS) entry which is preliminary data.</text>
</comment>
<dbReference type="PANTHER" id="PTHR31697:SF2">
    <property type="entry name" value="INTEGRATOR COMPLEX SUBUNIT 5"/>
    <property type="match status" value="1"/>
</dbReference>
<feature type="region of interest" description="Disordered" evidence="1">
    <location>
        <begin position="1"/>
        <end position="52"/>
    </location>
</feature>
<organism evidence="2 3">
    <name type="scientific">Hyaloperonospora brassicae</name>
    <name type="common">Brassica downy mildew</name>
    <name type="synonym">Peronospora brassicae</name>
    <dbReference type="NCBI Taxonomy" id="162125"/>
    <lineage>
        <taxon>Eukaryota</taxon>
        <taxon>Sar</taxon>
        <taxon>Stramenopiles</taxon>
        <taxon>Oomycota</taxon>
        <taxon>Peronosporomycetes</taxon>
        <taxon>Peronosporales</taxon>
        <taxon>Peronosporaceae</taxon>
        <taxon>Hyaloperonospora</taxon>
    </lineage>
</organism>
<gene>
    <name evidence="2" type="ORF">HBR001_LOCUS2071</name>
</gene>
<accession>A0AAV0TFT4</accession>
<feature type="region of interest" description="Disordered" evidence="1">
    <location>
        <begin position="135"/>
        <end position="161"/>
    </location>
</feature>
<evidence type="ECO:0000313" key="3">
    <source>
        <dbReference type="Proteomes" id="UP001162031"/>
    </source>
</evidence>
<dbReference type="PANTHER" id="PTHR31697">
    <property type="entry name" value="INTEGRATOR COMPLEX SUBUNIT 5"/>
    <property type="match status" value="1"/>
</dbReference>
<evidence type="ECO:0008006" key="4">
    <source>
        <dbReference type="Google" id="ProtNLM"/>
    </source>
</evidence>
<protein>
    <recommendedName>
        <fullName evidence="4">Integrator complex subunit 5 C-terminal domain-containing protein</fullName>
    </recommendedName>
</protein>
<name>A0AAV0TFT4_HYABA</name>
<feature type="compositionally biased region" description="Polar residues" evidence="1">
    <location>
        <begin position="25"/>
        <end position="40"/>
    </location>
</feature>
<evidence type="ECO:0000256" key="1">
    <source>
        <dbReference type="SAM" id="MobiDB-lite"/>
    </source>
</evidence>
<evidence type="ECO:0000313" key="2">
    <source>
        <dbReference type="EMBL" id="CAI5718798.1"/>
    </source>
</evidence>